<reference evidence="1" key="1">
    <citation type="submission" date="2022-05" db="EMBL/GenBank/DDBJ databases">
        <title>Jatrophihabitans sp. SB3-54 whole genome sequence.</title>
        <authorList>
            <person name="Suh M.K."/>
            <person name="Eom M.K."/>
            <person name="Kim J.S."/>
            <person name="Kim H.S."/>
            <person name="Do H.E."/>
            <person name="Shin Y.K."/>
            <person name="Lee J.-S."/>
        </authorList>
    </citation>
    <scope>NUCLEOTIDE SEQUENCE</scope>
    <source>
        <strain evidence="1">SB3-54</strain>
    </source>
</reference>
<evidence type="ECO:0000313" key="1">
    <source>
        <dbReference type="EMBL" id="WAX56474.1"/>
    </source>
</evidence>
<dbReference type="RefSeq" id="WP_269443007.1">
    <property type="nucleotide sequence ID" value="NZ_CP097463.1"/>
</dbReference>
<name>A0ABY7JZA2_9ACTN</name>
<gene>
    <name evidence="1" type="ORF">M6B22_18335</name>
</gene>
<dbReference type="Proteomes" id="UP001164693">
    <property type="component" value="Chromosome"/>
</dbReference>
<accession>A0ABY7JZA2</accession>
<protein>
    <recommendedName>
        <fullName evidence="3">DUF222 domain-containing protein</fullName>
    </recommendedName>
</protein>
<sequence>MPELLDAALDGRTDWTHADEGQLREQLRRSEAELQRCREYGRVLWSRLDQSRRYLLDHVAGGEGDATSMLRHECEWQTWADLFSVVSSTLAGRAGDAGFGSSEATLIARAHGVQISPPAP</sequence>
<keyword evidence="2" id="KW-1185">Reference proteome</keyword>
<evidence type="ECO:0000313" key="2">
    <source>
        <dbReference type="Proteomes" id="UP001164693"/>
    </source>
</evidence>
<dbReference type="EMBL" id="CP097463">
    <property type="protein sequence ID" value="WAX56474.1"/>
    <property type="molecule type" value="Genomic_DNA"/>
</dbReference>
<evidence type="ECO:0008006" key="3">
    <source>
        <dbReference type="Google" id="ProtNLM"/>
    </source>
</evidence>
<organism evidence="1 2">
    <name type="scientific">Jatrophihabitans cynanchi</name>
    <dbReference type="NCBI Taxonomy" id="2944128"/>
    <lineage>
        <taxon>Bacteria</taxon>
        <taxon>Bacillati</taxon>
        <taxon>Actinomycetota</taxon>
        <taxon>Actinomycetes</taxon>
        <taxon>Jatrophihabitantales</taxon>
        <taxon>Jatrophihabitantaceae</taxon>
        <taxon>Jatrophihabitans</taxon>
    </lineage>
</organism>
<proteinExistence type="predicted"/>